<name>A0ABM9NGR6_9GAMM</name>
<feature type="region of interest" description="Disordered" evidence="1">
    <location>
        <begin position="1"/>
        <end position="92"/>
    </location>
</feature>
<keyword evidence="3" id="KW-1185">Reference proteome</keyword>
<protein>
    <submittedName>
        <fullName evidence="2">Uncharacterized protein</fullName>
    </submittedName>
</protein>
<organism evidence="2 3">
    <name type="scientific">Candidatus Methylocalor cossyra</name>
    <dbReference type="NCBI Taxonomy" id="3108543"/>
    <lineage>
        <taxon>Bacteria</taxon>
        <taxon>Pseudomonadati</taxon>
        <taxon>Pseudomonadota</taxon>
        <taxon>Gammaproteobacteria</taxon>
        <taxon>Methylococcales</taxon>
        <taxon>Methylococcaceae</taxon>
        <taxon>Candidatus Methylocalor</taxon>
    </lineage>
</organism>
<evidence type="ECO:0000256" key="1">
    <source>
        <dbReference type="SAM" id="MobiDB-lite"/>
    </source>
</evidence>
<sequence>MPSLHPRLHGKEQKTVGAPLPSSNSAGRAPSKQRKRFPLEHLDELDKPGARAIIRRTYPNQKSPAVKESPRWGSASPFPRFDRRPREKLPLR</sequence>
<feature type="compositionally biased region" description="Basic and acidic residues" evidence="1">
    <location>
        <begin position="37"/>
        <end position="49"/>
    </location>
</feature>
<proteinExistence type="predicted"/>
<reference evidence="2 3" key="1">
    <citation type="submission" date="2024-04" db="EMBL/GenBank/DDBJ databases">
        <authorList>
            <person name="Cremers G."/>
        </authorList>
    </citation>
    <scope>NUCLEOTIDE SEQUENCE [LARGE SCALE GENOMIC DNA]</scope>
    <source>
        <strain evidence="2">MeCH1-AG</strain>
    </source>
</reference>
<evidence type="ECO:0000313" key="3">
    <source>
        <dbReference type="Proteomes" id="UP001497493"/>
    </source>
</evidence>
<accession>A0ABM9NGR6</accession>
<dbReference type="EMBL" id="OZ026884">
    <property type="protein sequence ID" value="CAL1239807.1"/>
    <property type="molecule type" value="Genomic_DNA"/>
</dbReference>
<feature type="compositionally biased region" description="Basic and acidic residues" evidence="1">
    <location>
        <begin position="80"/>
        <end position="92"/>
    </location>
</feature>
<evidence type="ECO:0000313" key="2">
    <source>
        <dbReference type="EMBL" id="CAL1239807.1"/>
    </source>
</evidence>
<dbReference type="Proteomes" id="UP001497493">
    <property type="component" value="Chromosome"/>
</dbReference>
<gene>
    <name evidence="2" type="ORF">MECH1_V1_1031</name>
</gene>